<comment type="caution">
    <text evidence="2">The sequence shown here is derived from an EMBL/GenBank/DDBJ whole genome shotgun (WGS) entry which is preliminary data.</text>
</comment>
<evidence type="ECO:0000256" key="1">
    <source>
        <dbReference type="SAM" id="MobiDB-lite"/>
    </source>
</evidence>
<organism evidence="2 3">
    <name type="scientific">Streptomyces canus</name>
    <dbReference type="NCBI Taxonomy" id="58343"/>
    <lineage>
        <taxon>Bacteria</taxon>
        <taxon>Bacillati</taxon>
        <taxon>Actinomycetota</taxon>
        <taxon>Actinomycetes</taxon>
        <taxon>Kitasatosporales</taxon>
        <taxon>Streptomycetaceae</taxon>
        <taxon>Streptomyces</taxon>
        <taxon>Streptomyces aurantiacus group</taxon>
    </lineage>
</organism>
<feature type="compositionally biased region" description="Basic and acidic residues" evidence="1">
    <location>
        <begin position="51"/>
        <end position="60"/>
    </location>
</feature>
<proteinExistence type="predicted"/>
<accession>A0AAW8F7Q4</accession>
<reference evidence="2" key="1">
    <citation type="submission" date="2023-07" db="EMBL/GenBank/DDBJ databases">
        <title>Comparative genomics of wheat-associated soil bacteria to identify genetic determinants of phenazine resistance.</title>
        <authorList>
            <person name="Mouncey N."/>
        </authorList>
    </citation>
    <scope>NUCLEOTIDE SEQUENCE</scope>
    <source>
        <strain evidence="2">V4I22</strain>
    </source>
</reference>
<dbReference type="AlphaFoldDB" id="A0AAW8F7Q4"/>
<protein>
    <submittedName>
        <fullName evidence="2">Uncharacterized protein</fullName>
    </submittedName>
</protein>
<feature type="region of interest" description="Disordered" evidence="1">
    <location>
        <begin position="20"/>
        <end position="60"/>
    </location>
</feature>
<gene>
    <name evidence="2" type="ORF">QFZ22_000717</name>
</gene>
<evidence type="ECO:0000313" key="3">
    <source>
        <dbReference type="Proteomes" id="UP001234216"/>
    </source>
</evidence>
<dbReference type="EMBL" id="JAUSZV010000005">
    <property type="protein sequence ID" value="MDQ0904732.1"/>
    <property type="molecule type" value="Genomic_DNA"/>
</dbReference>
<dbReference type="Proteomes" id="UP001234216">
    <property type="component" value="Unassembled WGS sequence"/>
</dbReference>
<dbReference type="RefSeq" id="WP_306972287.1">
    <property type="nucleotide sequence ID" value="NZ_JAUSZV010000005.1"/>
</dbReference>
<name>A0AAW8F7Q4_9ACTN</name>
<sequence length="60" mass="6293">MTVHGLLRVLVTVAQESGPVSGLPALARSHGGRPAFDGYRRPQARQGGLGRTREAGVAKE</sequence>
<evidence type="ECO:0000313" key="2">
    <source>
        <dbReference type="EMBL" id="MDQ0904732.1"/>
    </source>
</evidence>